<keyword evidence="8" id="KW-0653">Protein transport</keyword>
<dbReference type="PANTHER" id="PTHR43134">
    <property type="entry name" value="SIGNAL RECOGNITION PARTICLE RECEPTOR SUBUNIT ALPHA"/>
    <property type="match status" value="1"/>
</dbReference>
<evidence type="ECO:0000256" key="3">
    <source>
        <dbReference type="ARBA" id="ARBA00014919"/>
    </source>
</evidence>
<dbReference type="Proteomes" id="UP000243819">
    <property type="component" value="Unassembled WGS sequence"/>
</dbReference>
<keyword evidence="7" id="KW-1005">Bacterial flagellum biogenesis</keyword>
<name>A0A1H9ZCP6_9FIRM</name>
<feature type="domain" description="SRP54-type proteins GTP-binding" evidence="15">
    <location>
        <begin position="174"/>
        <end position="365"/>
    </location>
</feature>
<evidence type="ECO:0000256" key="6">
    <source>
        <dbReference type="ARBA" id="ARBA00022741"/>
    </source>
</evidence>
<accession>A0A1H9ZCP6</accession>
<dbReference type="SUPFAM" id="SSF52540">
    <property type="entry name" value="P-loop containing nucleoside triphosphate hydrolases"/>
    <property type="match status" value="1"/>
</dbReference>
<evidence type="ECO:0000256" key="7">
    <source>
        <dbReference type="ARBA" id="ARBA00022795"/>
    </source>
</evidence>
<keyword evidence="17" id="KW-1185">Reference proteome</keyword>
<evidence type="ECO:0000256" key="12">
    <source>
        <dbReference type="ARBA" id="ARBA00025337"/>
    </source>
</evidence>
<comment type="similarity">
    <text evidence="2">Belongs to the GTP-binding SRP family.</text>
</comment>
<dbReference type="Pfam" id="PF00448">
    <property type="entry name" value="SRP54"/>
    <property type="match status" value="1"/>
</dbReference>
<keyword evidence="5" id="KW-1003">Cell membrane</keyword>
<evidence type="ECO:0000256" key="9">
    <source>
        <dbReference type="ARBA" id="ARBA00023134"/>
    </source>
</evidence>
<dbReference type="GO" id="GO:0006614">
    <property type="term" value="P:SRP-dependent cotranslational protein targeting to membrane"/>
    <property type="evidence" value="ECO:0007669"/>
    <property type="project" value="UniProtKB-UniRule"/>
</dbReference>
<comment type="function">
    <text evidence="12">Necessary for flagellar biosynthesis. May be involved in translocation of the flagellum.</text>
</comment>
<comment type="subcellular location">
    <subcellularLocation>
        <location evidence="1">Cell membrane</location>
        <topology evidence="1">Peripheral membrane protein</topology>
        <orientation evidence="1">Cytoplasmic side</orientation>
    </subcellularLocation>
</comment>
<dbReference type="OrthoDB" id="9778554at2"/>
<dbReference type="GO" id="GO:0015031">
    <property type="term" value="P:protein transport"/>
    <property type="evidence" value="ECO:0007669"/>
    <property type="project" value="UniProtKB-KW"/>
</dbReference>
<dbReference type="GO" id="GO:0005886">
    <property type="term" value="C:plasma membrane"/>
    <property type="evidence" value="ECO:0007669"/>
    <property type="project" value="UniProtKB-SubCell"/>
</dbReference>
<dbReference type="GO" id="GO:0005047">
    <property type="term" value="F:signal recognition particle binding"/>
    <property type="evidence" value="ECO:0007669"/>
    <property type="project" value="TreeGrafter"/>
</dbReference>
<organism evidence="16 17">
    <name type="scientific">Anaerobranca gottschalkii DSM 13577</name>
    <dbReference type="NCBI Taxonomy" id="1120990"/>
    <lineage>
        <taxon>Bacteria</taxon>
        <taxon>Bacillati</taxon>
        <taxon>Bacillota</taxon>
        <taxon>Clostridia</taxon>
        <taxon>Eubacteriales</taxon>
        <taxon>Proteinivoracaceae</taxon>
        <taxon>Anaerobranca</taxon>
    </lineage>
</organism>
<dbReference type="STRING" id="1120990.SAMN03080614_100824"/>
<dbReference type="InterPro" id="IPR000897">
    <property type="entry name" value="SRP54_GTPase_dom"/>
</dbReference>
<dbReference type="CDD" id="cd17873">
    <property type="entry name" value="FlhF"/>
    <property type="match status" value="1"/>
</dbReference>
<evidence type="ECO:0000256" key="2">
    <source>
        <dbReference type="ARBA" id="ARBA00008531"/>
    </source>
</evidence>
<gene>
    <name evidence="16" type="ORF">SAMN03080614_100824</name>
</gene>
<evidence type="ECO:0000259" key="15">
    <source>
        <dbReference type="SMART" id="SM00962"/>
    </source>
</evidence>
<dbReference type="InterPro" id="IPR047040">
    <property type="entry name" value="FlhF__GTPase_dom"/>
</dbReference>
<dbReference type="Gene3D" id="1.20.120.1380">
    <property type="entry name" value="Flagellar FlhF biosynthesis protein, N domain"/>
    <property type="match status" value="1"/>
</dbReference>
<dbReference type="AlphaFoldDB" id="A0A1H9ZCP6"/>
<keyword evidence="11" id="KW-1006">Bacterial flagellum protein export</keyword>
<evidence type="ECO:0000256" key="8">
    <source>
        <dbReference type="ARBA" id="ARBA00022927"/>
    </source>
</evidence>
<keyword evidence="9" id="KW-0342">GTP-binding</keyword>
<evidence type="ECO:0000313" key="17">
    <source>
        <dbReference type="Proteomes" id="UP000243819"/>
    </source>
</evidence>
<dbReference type="RefSeq" id="WP_091349364.1">
    <property type="nucleotide sequence ID" value="NZ_FOIF01000008.1"/>
</dbReference>
<keyword evidence="16" id="KW-0969">Cilium</keyword>
<protein>
    <recommendedName>
        <fullName evidence="3 13">Flagellar biosynthesis protein FlhF</fullName>
    </recommendedName>
</protein>
<keyword evidence="6" id="KW-0547">Nucleotide-binding</keyword>
<evidence type="ECO:0000256" key="4">
    <source>
        <dbReference type="ARBA" id="ARBA00022448"/>
    </source>
</evidence>
<dbReference type="InterPro" id="IPR020006">
    <property type="entry name" value="FlhF"/>
</dbReference>
<dbReference type="SMART" id="SM00962">
    <property type="entry name" value="SRP54"/>
    <property type="match status" value="1"/>
</dbReference>
<reference evidence="17" key="1">
    <citation type="submission" date="2016-10" db="EMBL/GenBank/DDBJ databases">
        <authorList>
            <person name="Varghese N."/>
            <person name="Submissions S."/>
        </authorList>
    </citation>
    <scope>NUCLEOTIDE SEQUENCE [LARGE SCALE GENOMIC DNA]</scope>
    <source>
        <strain evidence="17">DSM 13577</strain>
    </source>
</reference>
<keyword evidence="16" id="KW-0282">Flagellum</keyword>
<dbReference type="GO" id="GO:0005525">
    <property type="term" value="F:GTP binding"/>
    <property type="evidence" value="ECO:0007669"/>
    <property type="project" value="UniProtKB-UniRule"/>
</dbReference>
<evidence type="ECO:0000256" key="1">
    <source>
        <dbReference type="ARBA" id="ARBA00004413"/>
    </source>
</evidence>
<evidence type="ECO:0000256" key="14">
    <source>
        <dbReference type="SAM" id="MobiDB-lite"/>
    </source>
</evidence>
<evidence type="ECO:0000256" key="11">
    <source>
        <dbReference type="ARBA" id="ARBA00023225"/>
    </source>
</evidence>
<keyword evidence="4" id="KW-0813">Transport</keyword>
<evidence type="ECO:0000256" key="13">
    <source>
        <dbReference type="NCBIfam" id="TIGR03499"/>
    </source>
</evidence>
<dbReference type="GO" id="GO:0003924">
    <property type="term" value="F:GTPase activity"/>
    <property type="evidence" value="ECO:0007669"/>
    <property type="project" value="UniProtKB-UniRule"/>
</dbReference>
<dbReference type="GO" id="GO:0044781">
    <property type="term" value="P:bacterial-type flagellum organization"/>
    <property type="evidence" value="ECO:0007669"/>
    <property type="project" value="UniProtKB-UniRule"/>
</dbReference>
<evidence type="ECO:0000256" key="5">
    <source>
        <dbReference type="ARBA" id="ARBA00022475"/>
    </source>
</evidence>
<dbReference type="Gene3D" id="3.40.50.300">
    <property type="entry name" value="P-loop containing nucleotide triphosphate hydrolases"/>
    <property type="match status" value="1"/>
</dbReference>
<proteinExistence type="inferred from homology"/>
<keyword evidence="16" id="KW-0966">Cell projection</keyword>
<dbReference type="NCBIfam" id="TIGR03499">
    <property type="entry name" value="FlhF"/>
    <property type="match status" value="1"/>
</dbReference>
<dbReference type="FunFam" id="3.40.50.300:FF:000695">
    <property type="entry name" value="Flagellar biosynthesis regulator FlhF"/>
    <property type="match status" value="1"/>
</dbReference>
<dbReference type="PANTHER" id="PTHR43134:SF3">
    <property type="entry name" value="FLAGELLAR BIOSYNTHESIS PROTEIN FLHF"/>
    <property type="match status" value="1"/>
</dbReference>
<evidence type="ECO:0000256" key="10">
    <source>
        <dbReference type="ARBA" id="ARBA00023136"/>
    </source>
</evidence>
<keyword evidence="10" id="KW-0472">Membrane</keyword>
<dbReference type="EMBL" id="FOIF01000008">
    <property type="protein sequence ID" value="SES79252.1"/>
    <property type="molecule type" value="Genomic_DNA"/>
</dbReference>
<sequence length="369" mass="42293">MRIRKYIVNKIDEAKPQIIRDLGKDAIIIHTNKIRAKGIKGWFGKHYFEILAAADEKSQRENLKPQPNRQPTPPLETKNSELEEIKEQLLENQKLLNNVLDGLEHIPSHFPPVYSKIYKFLINEGISQEKAKKLVNKLREKGQENDLIQSLKKIMLKEIQPILEKGVIPNENKVFRFGLVGPTGVGKTTTIAKLAAHSSLNERKSLGLITLDNFRIAAAEQLKVYGNILDVPVYVANNLEEYELALKRLNDKQRIYVDTAGRSHKNLKELQELKKYFDKLSLDYVFLVLSVTTQIDDLIPIYKTFSLFNPTGLILTKLDEVDRYGNLYNIITHFKKPIYYFTTGQNVPDDIEVLTAEDIIDKILGGYHA</sequence>
<dbReference type="InterPro" id="IPR027417">
    <property type="entry name" value="P-loop_NTPase"/>
</dbReference>
<evidence type="ECO:0000313" key="16">
    <source>
        <dbReference type="EMBL" id="SES79252.1"/>
    </source>
</evidence>
<feature type="region of interest" description="Disordered" evidence="14">
    <location>
        <begin position="58"/>
        <end position="78"/>
    </location>
</feature>